<dbReference type="Gene3D" id="3.40.190.10">
    <property type="entry name" value="Periplasmic binding protein-like II"/>
    <property type="match status" value="2"/>
</dbReference>
<proteinExistence type="inferred from homology"/>
<comment type="caution">
    <text evidence="6">The sequence shown here is derived from an EMBL/GenBank/DDBJ whole genome shotgun (WGS) entry which is preliminary data.</text>
</comment>
<accession>A0A7X1B5U4</accession>
<dbReference type="InterPro" id="IPR000847">
    <property type="entry name" value="LysR_HTH_N"/>
</dbReference>
<gene>
    <name evidence="6" type="ORF">H5P27_08960</name>
</gene>
<evidence type="ECO:0000256" key="1">
    <source>
        <dbReference type="ARBA" id="ARBA00009437"/>
    </source>
</evidence>
<dbReference type="GO" id="GO:0032993">
    <property type="term" value="C:protein-DNA complex"/>
    <property type="evidence" value="ECO:0007669"/>
    <property type="project" value="TreeGrafter"/>
</dbReference>
<dbReference type="AlphaFoldDB" id="A0A7X1B5U4"/>
<sequence length="304" mass="33319">MNNPTHKQIVSFLEVCRDFHFSKAAERLGVAQPQLSRTIRELEQFLGEALFFRRGRKVDLTASGQVFLREVYQLPAVLSRAVEGARRAGSGEKSLLRLGFVGALMGEDLLGVFERYRKEHPDTQLSLVDMAPVELLSKVSEGELDGAFLGVRPASLPPRVRCINWKEGSVRVCLPKGHRLAGRKRLRIKDVEGESLIALKLELAPAYREFLDGIYATAGIEAPGIRETNGAAAMASMVVAGCGVALLPASAVKGMDPYLTSIPLAGDGCRLREVFVSSERENPELRKFETCLPRARSKVLNSSS</sequence>
<evidence type="ECO:0000256" key="2">
    <source>
        <dbReference type="ARBA" id="ARBA00023015"/>
    </source>
</evidence>
<dbReference type="InterPro" id="IPR036388">
    <property type="entry name" value="WH-like_DNA-bd_sf"/>
</dbReference>
<comment type="similarity">
    <text evidence="1">Belongs to the LysR transcriptional regulatory family.</text>
</comment>
<dbReference type="InterPro" id="IPR005119">
    <property type="entry name" value="LysR_subst-bd"/>
</dbReference>
<dbReference type="PANTHER" id="PTHR30346">
    <property type="entry name" value="TRANSCRIPTIONAL DUAL REGULATOR HCAR-RELATED"/>
    <property type="match status" value="1"/>
</dbReference>
<dbReference type="GO" id="GO:0003677">
    <property type="term" value="F:DNA binding"/>
    <property type="evidence" value="ECO:0007669"/>
    <property type="project" value="UniProtKB-KW"/>
</dbReference>
<dbReference type="RefSeq" id="WP_185660066.1">
    <property type="nucleotide sequence ID" value="NZ_CAWPOO010000008.1"/>
</dbReference>
<dbReference type="InterPro" id="IPR036390">
    <property type="entry name" value="WH_DNA-bd_sf"/>
</dbReference>
<keyword evidence="2" id="KW-0805">Transcription regulation</keyword>
<dbReference type="CDD" id="cd08414">
    <property type="entry name" value="PBP2_LTTR_aromatics_like"/>
    <property type="match status" value="1"/>
</dbReference>
<dbReference type="SUPFAM" id="SSF53850">
    <property type="entry name" value="Periplasmic binding protein-like II"/>
    <property type="match status" value="1"/>
</dbReference>
<dbReference type="Pfam" id="PF00126">
    <property type="entry name" value="HTH_1"/>
    <property type="match status" value="1"/>
</dbReference>
<name>A0A7X1B5U4_9BACT</name>
<protein>
    <submittedName>
        <fullName evidence="6">LysR family transcriptional regulator</fullName>
    </submittedName>
</protein>
<dbReference type="PROSITE" id="PS50931">
    <property type="entry name" value="HTH_LYSR"/>
    <property type="match status" value="1"/>
</dbReference>
<evidence type="ECO:0000313" key="7">
    <source>
        <dbReference type="Proteomes" id="UP000526501"/>
    </source>
</evidence>
<feature type="domain" description="HTH lysR-type" evidence="5">
    <location>
        <begin position="4"/>
        <end position="61"/>
    </location>
</feature>
<dbReference type="Proteomes" id="UP000526501">
    <property type="component" value="Unassembled WGS sequence"/>
</dbReference>
<reference evidence="6 7" key="1">
    <citation type="submission" date="2020-07" db="EMBL/GenBank/DDBJ databases">
        <authorList>
            <person name="Feng X."/>
        </authorList>
    </citation>
    <scope>NUCLEOTIDE SEQUENCE [LARGE SCALE GENOMIC DNA]</scope>
    <source>
        <strain evidence="6 7">JCM23202</strain>
    </source>
</reference>
<keyword evidence="4" id="KW-0804">Transcription</keyword>
<dbReference type="GO" id="GO:0003700">
    <property type="term" value="F:DNA-binding transcription factor activity"/>
    <property type="evidence" value="ECO:0007669"/>
    <property type="project" value="InterPro"/>
</dbReference>
<evidence type="ECO:0000259" key="5">
    <source>
        <dbReference type="PROSITE" id="PS50931"/>
    </source>
</evidence>
<evidence type="ECO:0000313" key="6">
    <source>
        <dbReference type="EMBL" id="MBC2606175.1"/>
    </source>
</evidence>
<dbReference type="Pfam" id="PF03466">
    <property type="entry name" value="LysR_substrate"/>
    <property type="match status" value="1"/>
</dbReference>
<keyword evidence="3" id="KW-0238">DNA-binding</keyword>
<dbReference type="SUPFAM" id="SSF46785">
    <property type="entry name" value="Winged helix' DNA-binding domain"/>
    <property type="match status" value="1"/>
</dbReference>
<dbReference type="Gene3D" id="1.10.10.10">
    <property type="entry name" value="Winged helix-like DNA-binding domain superfamily/Winged helix DNA-binding domain"/>
    <property type="match status" value="1"/>
</dbReference>
<dbReference type="PRINTS" id="PR00039">
    <property type="entry name" value="HTHLYSR"/>
</dbReference>
<dbReference type="EMBL" id="JACHVC010000008">
    <property type="protein sequence ID" value="MBC2606175.1"/>
    <property type="molecule type" value="Genomic_DNA"/>
</dbReference>
<organism evidence="6 7">
    <name type="scientific">Pelagicoccus albus</name>
    <dbReference type="NCBI Taxonomy" id="415222"/>
    <lineage>
        <taxon>Bacteria</taxon>
        <taxon>Pseudomonadati</taxon>
        <taxon>Verrucomicrobiota</taxon>
        <taxon>Opitutia</taxon>
        <taxon>Puniceicoccales</taxon>
        <taxon>Pelagicoccaceae</taxon>
        <taxon>Pelagicoccus</taxon>
    </lineage>
</organism>
<keyword evidence="7" id="KW-1185">Reference proteome</keyword>
<evidence type="ECO:0000256" key="4">
    <source>
        <dbReference type="ARBA" id="ARBA00023163"/>
    </source>
</evidence>
<dbReference type="PANTHER" id="PTHR30346:SF0">
    <property type="entry name" value="HCA OPERON TRANSCRIPTIONAL ACTIVATOR HCAR"/>
    <property type="match status" value="1"/>
</dbReference>
<evidence type="ECO:0000256" key="3">
    <source>
        <dbReference type="ARBA" id="ARBA00023125"/>
    </source>
</evidence>